<protein>
    <recommendedName>
        <fullName evidence="3">Homeodomain-like domain-containing protein</fullName>
    </recommendedName>
</protein>
<proteinExistence type="predicted"/>
<name>A0ABT0YVZ3_9BURK</name>
<dbReference type="Proteomes" id="UP001165541">
    <property type="component" value="Unassembled WGS sequence"/>
</dbReference>
<accession>A0ABT0YVZ3</accession>
<reference evidence="1" key="1">
    <citation type="submission" date="2022-05" db="EMBL/GenBank/DDBJ databases">
        <title>Schlegelella sp. nov., isolated from mangrove soil.</title>
        <authorList>
            <person name="Liu Y."/>
            <person name="Ge X."/>
            <person name="Liu W."/>
        </authorList>
    </citation>
    <scope>NUCLEOTIDE SEQUENCE</scope>
    <source>
        <strain evidence="1">S2-27</strain>
    </source>
</reference>
<evidence type="ECO:0000313" key="1">
    <source>
        <dbReference type="EMBL" id="MCM5682917.1"/>
    </source>
</evidence>
<evidence type="ECO:0000313" key="2">
    <source>
        <dbReference type="Proteomes" id="UP001165541"/>
    </source>
</evidence>
<keyword evidence="2" id="KW-1185">Reference proteome</keyword>
<dbReference type="InterPro" id="IPR009057">
    <property type="entry name" value="Homeodomain-like_sf"/>
</dbReference>
<dbReference type="RefSeq" id="WP_251781460.1">
    <property type="nucleotide sequence ID" value="NZ_JAMKFE010000027.1"/>
</dbReference>
<gene>
    <name evidence="1" type="ORF">M8A51_25625</name>
</gene>
<comment type="caution">
    <text evidence="1">The sequence shown here is derived from an EMBL/GenBank/DDBJ whole genome shotgun (WGS) entry which is preliminary data.</text>
</comment>
<dbReference type="EMBL" id="JAMKFE010000027">
    <property type="protein sequence ID" value="MCM5682917.1"/>
    <property type="molecule type" value="Genomic_DNA"/>
</dbReference>
<dbReference type="SUPFAM" id="SSF46689">
    <property type="entry name" value="Homeodomain-like"/>
    <property type="match status" value="1"/>
</dbReference>
<sequence length="123" mass="13944">MAANKPWTTPEQARLAAAYEKHDISELLSMFPGRSRDSIWQRARLLGLTANRAWVADEDEIIRRLFPAGGVRACRDGLSHRTTSAILKRASNLGVEKQGGRQRVARMRQAVLLLRERVEECYV</sequence>
<organism evidence="1 2">
    <name type="scientific">Caldimonas mangrovi</name>
    <dbReference type="NCBI Taxonomy" id="2944811"/>
    <lineage>
        <taxon>Bacteria</taxon>
        <taxon>Pseudomonadati</taxon>
        <taxon>Pseudomonadota</taxon>
        <taxon>Betaproteobacteria</taxon>
        <taxon>Burkholderiales</taxon>
        <taxon>Sphaerotilaceae</taxon>
        <taxon>Caldimonas</taxon>
    </lineage>
</organism>
<evidence type="ECO:0008006" key="3">
    <source>
        <dbReference type="Google" id="ProtNLM"/>
    </source>
</evidence>